<keyword evidence="2" id="KW-1185">Reference proteome</keyword>
<evidence type="ECO:0000313" key="2">
    <source>
        <dbReference type="Proteomes" id="UP000823749"/>
    </source>
</evidence>
<gene>
    <name evidence="1" type="ORF">RHGRI_017564</name>
</gene>
<name>A0AAV6JY85_9ERIC</name>
<dbReference type="EMBL" id="JACTNZ010000006">
    <property type="protein sequence ID" value="KAG5545136.1"/>
    <property type="molecule type" value="Genomic_DNA"/>
</dbReference>
<accession>A0AAV6JY85</accession>
<dbReference type="Proteomes" id="UP000823749">
    <property type="component" value="Chromosome 6"/>
</dbReference>
<evidence type="ECO:0000313" key="1">
    <source>
        <dbReference type="EMBL" id="KAG5545136.1"/>
    </source>
</evidence>
<protein>
    <submittedName>
        <fullName evidence="1">Uncharacterized protein</fullName>
    </submittedName>
</protein>
<reference evidence="1 2" key="1">
    <citation type="submission" date="2020-08" db="EMBL/GenBank/DDBJ databases">
        <title>Plant Genome Project.</title>
        <authorList>
            <person name="Zhang R.-G."/>
        </authorList>
    </citation>
    <scope>NUCLEOTIDE SEQUENCE [LARGE SCALE GENOMIC DNA]</scope>
    <source>
        <strain evidence="1">WSP0</strain>
        <tissue evidence="1">Leaf</tissue>
    </source>
</reference>
<proteinExistence type="predicted"/>
<dbReference type="AlphaFoldDB" id="A0AAV6JY85"/>
<comment type="caution">
    <text evidence="1">The sequence shown here is derived from an EMBL/GenBank/DDBJ whole genome shotgun (WGS) entry which is preliminary data.</text>
</comment>
<organism evidence="1 2">
    <name type="scientific">Rhododendron griersonianum</name>
    <dbReference type="NCBI Taxonomy" id="479676"/>
    <lineage>
        <taxon>Eukaryota</taxon>
        <taxon>Viridiplantae</taxon>
        <taxon>Streptophyta</taxon>
        <taxon>Embryophyta</taxon>
        <taxon>Tracheophyta</taxon>
        <taxon>Spermatophyta</taxon>
        <taxon>Magnoliopsida</taxon>
        <taxon>eudicotyledons</taxon>
        <taxon>Gunneridae</taxon>
        <taxon>Pentapetalae</taxon>
        <taxon>asterids</taxon>
        <taxon>Ericales</taxon>
        <taxon>Ericaceae</taxon>
        <taxon>Ericoideae</taxon>
        <taxon>Rhodoreae</taxon>
        <taxon>Rhododendron</taxon>
    </lineage>
</organism>
<sequence>MGQQQARVPQVLEAAMGRSTFGRRLCHPRAVIGIGSPGSGGGLGALSVVATAQMLGAELSMHGVPIQPEVLWESHPDYLPWFSTVSHLRVSPRPVEVPYTESAEERNAAALAILDCVLGGTRATTSTCPYELRQALVEVWRTLRGSEAAEASIAGPSSDRYSGRYTRCRRRDRT</sequence>